<dbReference type="Proteomes" id="UP000006048">
    <property type="component" value="Chromosome"/>
</dbReference>
<reference evidence="6 7" key="1">
    <citation type="submission" date="2012-06" db="EMBL/GenBank/DDBJ databases">
        <title>The complete chromosome of genome of Turneriella parva DSM 21527.</title>
        <authorList>
            <consortium name="US DOE Joint Genome Institute (JGI-PGF)"/>
            <person name="Lucas S."/>
            <person name="Han J."/>
            <person name="Lapidus A."/>
            <person name="Bruce D."/>
            <person name="Goodwin L."/>
            <person name="Pitluck S."/>
            <person name="Peters L."/>
            <person name="Kyrpides N."/>
            <person name="Mavromatis K."/>
            <person name="Ivanova N."/>
            <person name="Mikhailova N."/>
            <person name="Chertkov O."/>
            <person name="Detter J.C."/>
            <person name="Tapia R."/>
            <person name="Han C."/>
            <person name="Land M."/>
            <person name="Hauser L."/>
            <person name="Markowitz V."/>
            <person name="Cheng J.-F."/>
            <person name="Hugenholtz P."/>
            <person name="Woyke T."/>
            <person name="Wu D."/>
            <person name="Gronow S."/>
            <person name="Wellnitz S."/>
            <person name="Brambilla E."/>
            <person name="Klenk H.-P."/>
            <person name="Eisen J.A."/>
        </authorList>
    </citation>
    <scope>NUCLEOTIDE SEQUENCE [LARGE SCALE GENOMIC DNA]</scope>
    <source>
        <strain evidence="7">ATCC BAA-1111 / DSM 21527 / NCTC 11395 / H</strain>
    </source>
</reference>
<protein>
    <recommendedName>
        <fullName evidence="8">Peptidase S54 rhomboid domain-containing protein</fullName>
    </recommendedName>
</protein>
<dbReference type="Gene3D" id="1.20.1540.10">
    <property type="entry name" value="Rhomboid-like"/>
    <property type="match status" value="1"/>
</dbReference>
<dbReference type="OrthoDB" id="9778756at2"/>
<keyword evidence="2 5" id="KW-0812">Transmembrane</keyword>
<keyword evidence="4 5" id="KW-0472">Membrane</keyword>
<evidence type="ECO:0000256" key="2">
    <source>
        <dbReference type="ARBA" id="ARBA00022692"/>
    </source>
</evidence>
<evidence type="ECO:0000256" key="5">
    <source>
        <dbReference type="SAM" id="Phobius"/>
    </source>
</evidence>
<feature type="transmembrane region" description="Helical" evidence="5">
    <location>
        <begin position="21"/>
        <end position="41"/>
    </location>
</feature>
<dbReference type="SUPFAM" id="SSF144091">
    <property type="entry name" value="Rhomboid-like"/>
    <property type="match status" value="1"/>
</dbReference>
<dbReference type="STRING" id="869212.Turpa_1070"/>
<accession>I4B362</accession>
<dbReference type="InterPro" id="IPR035952">
    <property type="entry name" value="Rhomboid-like_sf"/>
</dbReference>
<dbReference type="GO" id="GO:0016020">
    <property type="term" value="C:membrane"/>
    <property type="evidence" value="ECO:0007669"/>
    <property type="project" value="UniProtKB-SubCell"/>
</dbReference>
<dbReference type="EMBL" id="CP002959">
    <property type="protein sequence ID" value="AFM11719.1"/>
    <property type="molecule type" value="Genomic_DNA"/>
</dbReference>
<sequence>MSIQTPRFIDNLERKYYRFGIENLGLILVVMQAFGFFAYQISPLAKMKFMLIPELVMRGEIWRVITFIALPLSNDFWIIIVLFFIYSIMQIMEQAWGPFKTTLYFLIGLIMSVGYSLATGLAIDTFMPLEMSLFFAVAALYPRNEVLLFFFIPVPLWILAVFQALIIVYLMLVSNWIQRGYYAVVYLNYFLFFGLHHYGQYRAWSRRRNWQG</sequence>
<evidence type="ECO:0008006" key="8">
    <source>
        <dbReference type="Google" id="ProtNLM"/>
    </source>
</evidence>
<proteinExistence type="predicted"/>
<dbReference type="RefSeq" id="WP_014802236.1">
    <property type="nucleotide sequence ID" value="NC_018020.1"/>
</dbReference>
<organism evidence="6 7">
    <name type="scientific">Turneriella parva (strain ATCC BAA-1111 / DSM 21527 / NCTC 11395 / H)</name>
    <name type="common">Leptospira parva</name>
    <dbReference type="NCBI Taxonomy" id="869212"/>
    <lineage>
        <taxon>Bacteria</taxon>
        <taxon>Pseudomonadati</taxon>
        <taxon>Spirochaetota</taxon>
        <taxon>Spirochaetia</taxon>
        <taxon>Leptospirales</taxon>
        <taxon>Leptospiraceae</taxon>
        <taxon>Turneriella</taxon>
    </lineage>
</organism>
<feature type="transmembrane region" description="Helical" evidence="5">
    <location>
        <begin position="180"/>
        <end position="198"/>
    </location>
</feature>
<dbReference type="PATRIC" id="fig|869212.3.peg.1048"/>
<keyword evidence="7" id="KW-1185">Reference proteome</keyword>
<evidence type="ECO:0000256" key="3">
    <source>
        <dbReference type="ARBA" id="ARBA00022989"/>
    </source>
</evidence>
<gene>
    <name evidence="6" type="ordered locus">Turpa_1070</name>
</gene>
<evidence type="ECO:0000256" key="1">
    <source>
        <dbReference type="ARBA" id="ARBA00004141"/>
    </source>
</evidence>
<feature type="transmembrane region" description="Helical" evidence="5">
    <location>
        <begin position="148"/>
        <end position="174"/>
    </location>
</feature>
<dbReference type="AlphaFoldDB" id="I4B362"/>
<evidence type="ECO:0000256" key="4">
    <source>
        <dbReference type="ARBA" id="ARBA00023136"/>
    </source>
</evidence>
<evidence type="ECO:0000313" key="6">
    <source>
        <dbReference type="EMBL" id="AFM11719.1"/>
    </source>
</evidence>
<name>I4B362_TURPD</name>
<keyword evidence="3 5" id="KW-1133">Transmembrane helix</keyword>
<dbReference type="KEGG" id="tpx:Turpa_1070"/>
<feature type="transmembrane region" description="Helical" evidence="5">
    <location>
        <begin position="101"/>
        <end position="119"/>
    </location>
</feature>
<evidence type="ECO:0000313" key="7">
    <source>
        <dbReference type="Proteomes" id="UP000006048"/>
    </source>
</evidence>
<dbReference type="HOGENOM" id="CLU_070290_0_0_12"/>
<comment type="subcellular location">
    <subcellularLocation>
        <location evidence="1">Membrane</location>
        <topology evidence="1">Multi-pass membrane protein</topology>
    </subcellularLocation>
</comment>
<feature type="transmembrane region" description="Helical" evidence="5">
    <location>
        <begin position="61"/>
        <end position="89"/>
    </location>
</feature>